<dbReference type="InterPro" id="IPR015914">
    <property type="entry name" value="PAPs_N"/>
</dbReference>
<dbReference type="InterPro" id="IPR025733">
    <property type="entry name" value="PAPs_C"/>
</dbReference>
<name>A0A9Q0RLU3_BLOTA</name>
<keyword evidence="8" id="KW-1185">Reference proteome</keyword>
<dbReference type="Proteomes" id="UP001142055">
    <property type="component" value="Chromosome 2"/>
</dbReference>
<dbReference type="OMA" id="CKDVFEP"/>
<organism evidence="7 8">
    <name type="scientific">Blomia tropicalis</name>
    <name type="common">Mite</name>
    <dbReference type="NCBI Taxonomy" id="40697"/>
    <lineage>
        <taxon>Eukaryota</taxon>
        <taxon>Metazoa</taxon>
        <taxon>Ecdysozoa</taxon>
        <taxon>Arthropoda</taxon>
        <taxon>Chelicerata</taxon>
        <taxon>Arachnida</taxon>
        <taxon>Acari</taxon>
        <taxon>Acariformes</taxon>
        <taxon>Sarcoptiformes</taxon>
        <taxon>Astigmata</taxon>
        <taxon>Glycyphagoidea</taxon>
        <taxon>Echimyopodidae</taxon>
        <taxon>Blomia</taxon>
    </lineage>
</organism>
<dbReference type="Pfam" id="PF00149">
    <property type="entry name" value="Metallophos"/>
    <property type="match status" value="1"/>
</dbReference>
<keyword evidence="2" id="KW-0325">Glycoprotein</keyword>
<dbReference type="GO" id="GO:0003993">
    <property type="term" value="F:acid phosphatase activity"/>
    <property type="evidence" value="ECO:0007669"/>
    <property type="project" value="UniProtKB-EC"/>
</dbReference>
<dbReference type="Gene3D" id="2.60.40.380">
    <property type="entry name" value="Purple acid phosphatase-like, N-terminal"/>
    <property type="match status" value="1"/>
</dbReference>
<dbReference type="Pfam" id="PF16656">
    <property type="entry name" value="Pur_ac_phosph_N"/>
    <property type="match status" value="1"/>
</dbReference>
<evidence type="ECO:0000313" key="8">
    <source>
        <dbReference type="Proteomes" id="UP001142055"/>
    </source>
</evidence>
<accession>A0A9Q0RLU3</accession>
<evidence type="ECO:0000259" key="6">
    <source>
        <dbReference type="Pfam" id="PF16656"/>
    </source>
</evidence>
<dbReference type="GO" id="GO:0046872">
    <property type="term" value="F:metal ion binding"/>
    <property type="evidence" value="ECO:0007669"/>
    <property type="project" value="InterPro"/>
</dbReference>
<evidence type="ECO:0000313" key="7">
    <source>
        <dbReference type="EMBL" id="KAJ6219114.1"/>
    </source>
</evidence>
<keyword evidence="3" id="KW-0378">Hydrolase</keyword>
<dbReference type="SUPFAM" id="SSF49363">
    <property type="entry name" value="Purple acid phosphatase, N-terminal domain"/>
    <property type="match status" value="1"/>
</dbReference>
<dbReference type="CDD" id="cd00839">
    <property type="entry name" value="MPP_PAPs"/>
    <property type="match status" value="1"/>
</dbReference>
<dbReference type="InterPro" id="IPR041792">
    <property type="entry name" value="MPP_PAP"/>
</dbReference>
<dbReference type="SUPFAM" id="SSF56300">
    <property type="entry name" value="Metallo-dependent phosphatases"/>
    <property type="match status" value="1"/>
</dbReference>
<evidence type="ECO:0000256" key="1">
    <source>
        <dbReference type="ARBA" id="ARBA00022729"/>
    </source>
</evidence>
<sequence length="432" mass="50010">MNTTIQLSLIIAFVLFPTIIRGSQVIYVQPEQIHLSLGVKSNQIVVTWTTFNSTIRSTVCYGIESMDQVAHGSQNEFIDDGTERRKLFIHRVYLNDLNANTTYKYHVGSTQGWSEIFTFHTFPMGHEWSPRFVVYGDLGNVNGRTLSRLQDEIQSGNHDLVLHLGDFAYDLHDDNGRMGDQFMRQIEPIAAYVPYQVLPGNHDNAYNFSHYNNRFTMHSEGDNVTNNHFWSYNIGPVHLIAFSTEFLYYTKYGKQQIRNQFDWLEHDLIEANRPENRAIRPWIVTAGHRAIYTQRYVNTVVKNGNEFGPGFEELFFKYGVDLELWGHEHIYERIWPIYNGTVFNGTNDNAYYNPRAPVHVTTGSAGCILLPPKILQRRPEFSAFASNDYTFTQMHVINGTHIQLQQVSDNQNGQIIDQIYLIKDNHGTYEFK</sequence>
<dbReference type="InterPro" id="IPR029052">
    <property type="entry name" value="Metallo-depent_PP-like"/>
</dbReference>
<gene>
    <name evidence="7" type="ORF">RDWZM_004926</name>
</gene>
<protein>
    <recommendedName>
        <fullName evidence="3">Purple acid phosphatase</fullName>
        <ecNumber evidence="3">3.1.3.2</ecNumber>
    </recommendedName>
</protein>
<keyword evidence="1 3" id="KW-0732">Signal</keyword>
<comment type="catalytic activity">
    <reaction evidence="3">
        <text>a phosphate monoester + H2O = an alcohol + phosphate</text>
        <dbReference type="Rhea" id="RHEA:15017"/>
        <dbReference type="ChEBI" id="CHEBI:15377"/>
        <dbReference type="ChEBI" id="CHEBI:30879"/>
        <dbReference type="ChEBI" id="CHEBI:43474"/>
        <dbReference type="ChEBI" id="CHEBI:67140"/>
        <dbReference type="EC" id="3.1.3.2"/>
    </reaction>
</comment>
<dbReference type="InterPro" id="IPR004843">
    <property type="entry name" value="Calcineurin-like_PHP"/>
</dbReference>
<evidence type="ECO:0000259" key="5">
    <source>
        <dbReference type="Pfam" id="PF14008"/>
    </source>
</evidence>
<feature type="domain" description="Purple acid phosphatase N-terminal" evidence="6">
    <location>
        <begin position="30"/>
        <end position="121"/>
    </location>
</feature>
<dbReference type="InterPro" id="IPR008963">
    <property type="entry name" value="Purple_acid_Pase-like_N"/>
</dbReference>
<dbReference type="Gene3D" id="3.60.21.10">
    <property type="match status" value="1"/>
</dbReference>
<evidence type="ECO:0000256" key="2">
    <source>
        <dbReference type="ARBA" id="ARBA00023180"/>
    </source>
</evidence>
<proteinExistence type="inferred from homology"/>
<dbReference type="Pfam" id="PF14008">
    <property type="entry name" value="Metallophos_C"/>
    <property type="match status" value="1"/>
</dbReference>
<feature type="domain" description="Calcineurin-like phosphoesterase" evidence="4">
    <location>
        <begin position="131"/>
        <end position="331"/>
    </location>
</feature>
<dbReference type="PANTHER" id="PTHR45867">
    <property type="entry name" value="PURPLE ACID PHOSPHATASE"/>
    <property type="match status" value="1"/>
</dbReference>
<comment type="similarity">
    <text evidence="3">Belongs to the metallophosphoesterase superfamily. Purple acid phosphatase family.</text>
</comment>
<comment type="caution">
    <text evidence="7">The sequence shown here is derived from an EMBL/GenBank/DDBJ whole genome shotgun (WGS) entry which is preliminary data.</text>
</comment>
<dbReference type="EC" id="3.1.3.2" evidence="3"/>
<dbReference type="PANTHER" id="PTHR45867:SF3">
    <property type="entry name" value="ACID PHOSPHATASE TYPE 7"/>
    <property type="match status" value="1"/>
</dbReference>
<evidence type="ECO:0000256" key="3">
    <source>
        <dbReference type="RuleBase" id="RU361203"/>
    </source>
</evidence>
<dbReference type="AlphaFoldDB" id="A0A9Q0RLU3"/>
<feature type="chain" id="PRO_5040536936" description="Purple acid phosphatase" evidence="3">
    <location>
        <begin position="23"/>
        <end position="432"/>
    </location>
</feature>
<evidence type="ECO:0000259" key="4">
    <source>
        <dbReference type="Pfam" id="PF00149"/>
    </source>
</evidence>
<reference evidence="7" key="1">
    <citation type="submission" date="2022-12" db="EMBL/GenBank/DDBJ databases">
        <title>Genome assemblies of Blomia tropicalis.</title>
        <authorList>
            <person name="Cui Y."/>
        </authorList>
    </citation>
    <scope>NUCLEOTIDE SEQUENCE</scope>
    <source>
        <tissue evidence="7">Adult mites</tissue>
    </source>
</reference>
<feature type="signal peptide" evidence="3">
    <location>
        <begin position="1"/>
        <end position="22"/>
    </location>
</feature>
<feature type="domain" description="Purple acid phosphatase C-terminal" evidence="5">
    <location>
        <begin position="356"/>
        <end position="418"/>
    </location>
</feature>
<dbReference type="EMBL" id="JAPWDV010000002">
    <property type="protein sequence ID" value="KAJ6219114.1"/>
    <property type="molecule type" value="Genomic_DNA"/>
</dbReference>